<reference evidence="1" key="1">
    <citation type="submission" date="2018-05" db="EMBL/GenBank/DDBJ databases">
        <authorList>
            <person name="Lanie J.A."/>
            <person name="Ng W.-L."/>
            <person name="Kazmierczak K.M."/>
            <person name="Andrzejewski T.M."/>
            <person name="Davidsen T.M."/>
            <person name="Wayne K.J."/>
            <person name="Tettelin H."/>
            <person name="Glass J.I."/>
            <person name="Rusch D."/>
            <person name="Podicherti R."/>
            <person name="Tsui H.-C.T."/>
            <person name="Winkler M.E."/>
        </authorList>
    </citation>
    <scope>NUCLEOTIDE SEQUENCE</scope>
</reference>
<evidence type="ECO:0008006" key="2">
    <source>
        <dbReference type="Google" id="ProtNLM"/>
    </source>
</evidence>
<dbReference type="Gene3D" id="3.40.720.10">
    <property type="entry name" value="Alkaline Phosphatase, subunit A"/>
    <property type="match status" value="1"/>
</dbReference>
<dbReference type="EMBL" id="UINC01006944">
    <property type="protein sequence ID" value="SVA30550.1"/>
    <property type="molecule type" value="Genomic_DNA"/>
</dbReference>
<dbReference type="GO" id="GO:0047400">
    <property type="term" value="F:phosphonoacetate hydrolase activity"/>
    <property type="evidence" value="ECO:0007669"/>
    <property type="project" value="InterPro"/>
</dbReference>
<dbReference type="InterPro" id="IPR023116">
    <property type="entry name" value="Phosphonoacetate_hydro_insert"/>
</dbReference>
<dbReference type="PANTHER" id="PTHR10151:SF120">
    <property type="entry name" value="BIS(5'-ADENOSYL)-TRIPHOSPHATASE"/>
    <property type="match status" value="1"/>
</dbReference>
<dbReference type="Gene3D" id="3.30.1360.110">
    <property type="entry name" value="Domain 2, Phosphonoacetate Hydrolase"/>
    <property type="match status" value="1"/>
</dbReference>
<dbReference type="SUPFAM" id="SSF53649">
    <property type="entry name" value="Alkaline phosphatase-like"/>
    <property type="match status" value="1"/>
</dbReference>
<dbReference type="NCBIfam" id="TIGR02335">
    <property type="entry name" value="hydr_PhnA"/>
    <property type="match status" value="1"/>
</dbReference>
<dbReference type="InterPro" id="IPR002591">
    <property type="entry name" value="Phosphodiest/P_Trfase"/>
</dbReference>
<dbReference type="AlphaFoldDB" id="A0A381UR54"/>
<gene>
    <name evidence="1" type="ORF">METZ01_LOCUS83404</name>
</gene>
<organism evidence="1">
    <name type="scientific">marine metagenome</name>
    <dbReference type="NCBI Taxonomy" id="408172"/>
    <lineage>
        <taxon>unclassified sequences</taxon>
        <taxon>metagenomes</taxon>
        <taxon>ecological metagenomes</taxon>
    </lineage>
</organism>
<dbReference type="InterPro" id="IPR012710">
    <property type="entry name" value="Phosphonoacetate_hydro"/>
</dbReference>
<dbReference type="Pfam" id="PF01663">
    <property type="entry name" value="Phosphodiest"/>
    <property type="match status" value="1"/>
</dbReference>
<accession>A0A381UR54</accession>
<dbReference type="InterPro" id="IPR017850">
    <property type="entry name" value="Alkaline_phosphatase_core_sf"/>
</dbReference>
<protein>
    <recommendedName>
        <fullName evidence="2">Phosphonoacetate hydrolase</fullName>
    </recommendedName>
</protein>
<proteinExistence type="predicted"/>
<feature type="non-terminal residue" evidence="1">
    <location>
        <position position="1"/>
    </location>
</feature>
<evidence type="ECO:0000313" key="1">
    <source>
        <dbReference type="EMBL" id="SVA30550.1"/>
    </source>
</evidence>
<sequence length="466" mass="51384">QRRLFSNRLYRPDHNGGNPRCVAGCSRSIGNIEREQLRPFALSGFLLDTLSVTSNGRQYRWPRQPVVVVCLDGSEPAYPGSDGGGYLDQAIGNGCMPYLEQVRRTGMFRTAESIIPSFTNPNNISIVTGAPPSTHGISGNFFYDAERDQEVMMNDPALLRTSTIFQAFQEEGASIAIVTAKDKLRRLLGHQLEFGQDGAVCFSAENCRNTTLEENGIDNAFELVGLPAPDVYSGALSEYVFAAGLKLLQKVHPDILYLSTSDYIQHKHRPGTPAADAFCAMIDSYLERIHDLGAVIALTADHGMKAKHDFQGRPNIVYLAPLLRSRLGQHEARIVLPITDPYVVHHGALGGFATIYLDDPGISEKLLEILSATPGIELALNRQEACRRFELPPDRLGDIVVIASNHWVLGHSEDYHDLAALKEPLRSHGGLSEQRVPFIVSRPVSGLSLERLRNYDIFDAVLNHTC</sequence>
<dbReference type="PANTHER" id="PTHR10151">
    <property type="entry name" value="ECTONUCLEOTIDE PYROPHOSPHATASE/PHOSPHODIESTERASE"/>
    <property type="match status" value="1"/>
</dbReference>
<name>A0A381UR54_9ZZZZ</name>